<dbReference type="SUPFAM" id="SSF55729">
    <property type="entry name" value="Acyl-CoA N-acyltransferases (Nat)"/>
    <property type="match status" value="1"/>
</dbReference>
<dbReference type="PROSITE" id="PS51186">
    <property type="entry name" value="GNAT"/>
    <property type="match status" value="1"/>
</dbReference>
<organism evidence="5 6">
    <name type="scientific">Bifidobacterium asteroides</name>
    <dbReference type="NCBI Taxonomy" id="1684"/>
    <lineage>
        <taxon>Bacteria</taxon>
        <taxon>Bacillati</taxon>
        <taxon>Actinomycetota</taxon>
        <taxon>Actinomycetes</taxon>
        <taxon>Bifidobacteriales</taxon>
        <taxon>Bifidobacteriaceae</taxon>
        <taxon>Bifidobacterium</taxon>
    </lineage>
</organism>
<name>A0A318MMZ9_9BIFI</name>
<evidence type="ECO:0000313" key="5">
    <source>
        <dbReference type="EMBL" id="PXY89876.1"/>
    </source>
</evidence>
<keyword evidence="2" id="KW-0012">Acyltransferase</keyword>
<dbReference type="GO" id="GO:0008080">
    <property type="term" value="F:N-acetyltransferase activity"/>
    <property type="evidence" value="ECO:0007669"/>
    <property type="project" value="InterPro"/>
</dbReference>
<accession>A0A318MMZ9</accession>
<dbReference type="Proteomes" id="UP000248128">
    <property type="component" value="Unassembled WGS sequence"/>
</dbReference>
<evidence type="ECO:0000256" key="2">
    <source>
        <dbReference type="ARBA" id="ARBA00023315"/>
    </source>
</evidence>
<keyword evidence="1 5" id="KW-0808">Transferase</keyword>
<evidence type="ECO:0000313" key="6">
    <source>
        <dbReference type="Proteomes" id="UP000248128"/>
    </source>
</evidence>
<dbReference type="EMBL" id="QGLK01000001">
    <property type="protein sequence ID" value="PXY89876.1"/>
    <property type="molecule type" value="Genomic_DNA"/>
</dbReference>
<dbReference type="PANTHER" id="PTHR43877">
    <property type="entry name" value="AMINOALKYLPHOSPHONATE N-ACETYLTRANSFERASE-RELATED-RELATED"/>
    <property type="match status" value="1"/>
</dbReference>
<gene>
    <name evidence="5" type="primary">rimI</name>
    <name evidence="5" type="ORF">DKK74_03450</name>
</gene>
<sequence length="205" mass="22165">MPACPTGADRPCGAALPSQAGCLGTQSAQARSRPVMIRAAALGDLDQLVNLETRVFGDQAWSRQELRFELSGPSHTYLVWEDQSAILGYGGYWSGERDAELMTMGVLPEARNRGIAGSLLTKLIASADCEGLQRMNLKVRVDNSAAIDLYKDFGFSQTGLRKGYYQPEDVDAWAMTRPLSSVGPGPVGFGGNKLSKGQERIIDHE</sequence>
<reference evidence="5 6" key="1">
    <citation type="submission" date="2018-05" db="EMBL/GenBank/DDBJ databases">
        <title>Reference genomes for bee gut microbiota database.</title>
        <authorList>
            <person name="Ellegaard K.M."/>
        </authorList>
    </citation>
    <scope>NUCLEOTIDE SEQUENCE [LARGE SCALE GENOMIC DNA]</scope>
    <source>
        <strain evidence="5 6">ESL0199</strain>
    </source>
</reference>
<evidence type="ECO:0000259" key="4">
    <source>
        <dbReference type="PROSITE" id="PS51186"/>
    </source>
</evidence>
<dbReference type="InterPro" id="IPR016181">
    <property type="entry name" value="Acyl_CoA_acyltransferase"/>
</dbReference>
<dbReference type="InterPro" id="IPR050832">
    <property type="entry name" value="Bact_Acetyltransf"/>
</dbReference>
<dbReference type="AlphaFoldDB" id="A0A318MMZ9"/>
<dbReference type="Gene3D" id="3.40.630.30">
    <property type="match status" value="1"/>
</dbReference>
<evidence type="ECO:0000256" key="3">
    <source>
        <dbReference type="SAM" id="MobiDB-lite"/>
    </source>
</evidence>
<dbReference type="NCBIfam" id="TIGR01575">
    <property type="entry name" value="rimI"/>
    <property type="match status" value="1"/>
</dbReference>
<dbReference type="PANTHER" id="PTHR43877:SF2">
    <property type="entry name" value="AMINOALKYLPHOSPHONATE N-ACETYLTRANSFERASE-RELATED"/>
    <property type="match status" value="1"/>
</dbReference>
<evidence type="ECO:0000256" key="1">
    <source>
        <dbReference type="ARBA" id="ARBA00022679"/>
    </source>
</evidence>
<feature type="region of interest" description="Disordered" evidence="3">
    <location>
        <begin position="186"/>
        <end position="205"/>
    </location>
</feature>
<dbReference type="OrthoDB" id="529907at2"/>
<feature type="domain" description="N-acetyltransferase" evidence="4">
    <location>
        <begin position="35"/>
        <end position="180"/>
    </location>
</feature>
<comment type="caution">
    <text evidence="5">The sequence shown here is derived from an EMBL/GenBank/DDBJ whole genome shotgun (WGS) entry which is preliminary data.</text>
</comment>
<dbReference type="CDD" id="cd04301">
    <property type="entry name" value="NAT_SF"/>
    <property type="match status" value="1"/>
</dbReference>
<dbReference type="Pfam" id="PF00583">
    <property type="entry name" value="Acetyltransf_1"/>
    <property type="match status" value="1"/>
</dbReference>
<feature type="compositionally biased region" description="Basic and acidic residues" evidence="3">
    <location>
        <begin position="196"/>
        <end position="205"/>
    </location>
</feature>
<proteinExistence type="predicted"/>
<dbReference type="InterPro" id="IPR006464">
    <property type="entry name" value="AcTrfase_RimI/Ard1"/>
</dbReference>
<protein>
    <submittedName>
        <fullName evidence="5">Ribosomal-protein-alanine N-acetyltransferase</fullName>
    </submittedName>
</protein>
<dbReference type="InterPro" id="IPR000182">
    <property type="entry name" value="GNAT_dom"/>
</dbReference>